<evidence type="ECO:0000256" key="2">
    <source>
        <dbReference type="SAM" id="MobiDB-lite"/>
    </source>
</evidence>
<dbReference type="STRING" id="1429867.A0A0G4PX78"/>
<reference evidence="4 5" key="1">
    <citation type="journal article" date="2014" name="Nat. Commun.">
        <title>Multiple recent horizontal transfers of a large genomic region in cheese making fungi.</title>
        <authorList>
            <person name="Cheeseman K."/>
            <person name="Ropars J."/>
            <person name="Renault P."/>
            <person name="Dupont J."/>
            <person name="Gouzy J."/>
            <person name="Branca A."/>
            <person name="Abraham A.L."/>
            <person name="Ceppi M."/>
            <person name="Conseiller E."/>
            <person name="Debuchy R."/>
            <person name="Malagnac F."/>
            <person name="Goarin A."/>
            <person name="Silar P."/>
            <person name="Lacoste S."/>
            <person name="Sallet E."/>
            <person name="Bensimon A."/>
            <person name="Giraud T."/>
            <person name="Brygoo Y."/>
        </authorList>
    </citation>
    <scope>NUCLEOTIDE SEQUENCE [LARGE SCALE GENOMIC DNA]</scope>
    <source>
        <strain evidence="5">FM 013</strain>
    </source>
</reference>
<evidence type="ECO:0000259" key="3">
    <source>
        <dbReference type="Pfam" id="PF24883"/>
    </source>
</evidence>
<dbReference type="InterPro" id="IPR055530">
    <property type="entry name" value="DUF7104"/>
</dbReference>
<dbReference type="PANTHER" id="PTHR46082">
    <property type="entry name" value="ATP/GTP-BINDING PROTEIN-RELATED"/>
    <property type="match status" value="1"/>
</dbReference>
<dbReference type="InterPro" id="IPR027417">
    <property type="entry name" value="P-loop_NTPase"/>
</dbReference>
<dbReference type="GO" id="GO:0009116">
    <property type="term" value="P:nucleoside metabolic process"/>
    <property type="evidence" value="ECO:0007669"/>
    <property type="project" value="InterPro"/>
</dbReference>
<dbReference type="Gene3D" id="3.40.50.1580">
    <property type="entry name" value="Nucleoside phosphorylase domain"/>
    <property type="match status" value="1"/>
</dbReference>
<dbReference type="InterPro" id="IPR035994">
    <property type="entry name" value="Nucleoside_phosphorylase_sf"/>
</dbReference>
<dbReference type="GO" id="GO:0003824">
    <property type="term" value="F:catalytic activity"/>
    <property type="evidence" value="ECO:0007669"/>
    <property type="project" value="InterPro"/>
</dbReference>
<accession>A0A0G4PX78</accession>
<keyword evidence="1" id="KW-0677">Repeat</keyword>
<feature type="domain" description="Nephrocystin 3-like N-terminal" evidence="3">
    <location>
        <begin position="360"/>
        <end position="534"/>
    </location>
</feature>
<keyword evidence="5" id="KW-1185">Reference proteome</keyword>
<dbReference type="Pfam" id="PF24883">
    <property type="entry name" value="NPHP3_N"/>
    <property type="match status" value="1"/>
</dbReference>
<dbReference type="InterPro" id="IPR056884">
    <property type="entry name" value="NPHP3-like_N"/>
</dbReference>
<proteinExistence type="predicted"/>
<evidence type="ECO:0000313" key="4">
    <source>
        <dbReference type="EMBL" id="CRL30769.1"/>
    </source>
</evidence>
<dbReference type="PANTHER" id="PTHR46082:SF11">
    <property type="entry name" value="AAA+ ATPASE DOMAIN-CONTAINING PROTEIN-RELATED"/>
    <property type="match status" value="1"/>
</dbReference>
<evidence type="ECO:0000256" key="1">
    <source>
        <dbReference type="ARBA" id="ARBA00022737"/>
    </source>
</evidence>
<protein>
    <submittedName>
        <fullName evidence="4">Nucleoside phosphorylase</fullName>
    </submittedName>
</protein>
<dbReference type="SUPFAM" id="SSF53167">
    <property type="entry name" value="Purine and uridine phosphorylases"/>
    <property type="match status" value="1"/>
</dbReference>
<name>A0A0G4PX78_PENC3</name>
<dbReference type="Pfam" id="PF23397">
    <property type="entry name" value="DUF7104"/>
    <property type="match status" value="2"/>
</dbReference>
<dbReference type="InterPro" id="IPR053137">
    <property type="entry name" value="NLR-like"/>
</dbReference>
<organism evidence="4 5">
    <name type="scientific">Penicillium camemberti (strain FM 013)</name>
    <dbReference type="NCBI Taxonomy" id="1429867"/>
    <lineage>
        <taxon>Eukaryota</taxon>
        <taxon>Fungi</taxon>
        <taxon>Dikarya</taxon>
        <taxon>Ascomycota</taxon>
        <taxon>Pezizomycotina</taxon>
        <taxon>Eurotiomycetes</taxon>
        <taxon>Eurotiomycetidae</taxon>
        <taxon>Eurotiales</taxon>
        <taxon>Aspergillaceae</taxon>
        <taxon>Penicillium</taxon>
    </lineage>
</organism>
<dbReference type="EMBL" id="HG793192">
    <property type="protein sequence ID" value="CRL30769.1"/>
    <property type="molecule type" value="Genomic_DNA"/>
</dbReference>
<feature type="region of interest" description="Disordered" evidence="2">
    <location>
        <begin position="2365"/>
        <end position="2398"/>
    </location>
</feature>
<dbReference type="Gene3D" id="3.40.50.300">
    <property type="entry name" value="P-loop containing nucleotide triphosphate hydrolases"/>
    <property type="match status" value="1"/>
</dbReference>
<sequence length="2996" mass="337162">MMARRRLTHHEYTVGWICALPIELKAACAVLDQVHETLPSADRDDNVYTLGQVAQHNIVITCLPKGIYGTTQAAIVAQRMELSFPNIQYRLMVGVGGGVPCPGDVRLGDVVIGVPGANSTGIVAYDHGKTTTAGHLEQTVILNKPPLNMLKAVPHLGRRVRSVSQTLQSAIASDPIPLAEFACPGKENDKLFEAEYDHPDSSRSCSSCCDEAKVLRRPQRESVEPHIHTGTIGSGNQVIKDARTRDSLAKAHGILCFEMEAAGLVDSWPCLVFRGICDYSDSHKQKQWQPYAAITAAACARSLMLLLNGKPRECYQNHEEVVVPLAYSDARKECVQILSFSNPIRHREDLQERKGRRAKGTCEWMLKNNIFQEWREGSGKNDSNILWLHGLPASGKSMMTIFLTEALENDPNMGDAGLVIYFFCDSSSQNHTSGIAVLSGLIWQLIKDRPIGQEVVRRWYEDDKVLFTSFNRLWKLFIMLLNGGSEGKVYCVIDALDECDRESQNAILRKFENFFDPEYYDRSLSHVYFLITSRPYEEIRTYLGGFVNADIGGFAEAKDDGAAFVENSVDYLTEKKRFSTEMQGRVRHIIQEKAEDTFLWVSLAMEEVKDAARADIIGILEQLPTGLSSLYGQLLERAAQARPESKEDILRIVNIVAVSLEPLSLLQLAYACQFYAQESEEEQVLAMRSSIHDCKLLVVETNDKVALLHKSVKDFLTDDRYTSGSGLRAAHAFLALLPYAIRFWPEHAHFAGEQFEIIEKQYILQTTSVDRYHRTEYLDTDFVTQEGKTALELAASSGHEIIVCHLLENAPAEMVIFRGVLEAAIKNTQRGAQIIDALLLHPRARTSNWNHAHLVKAAKNPICGREILQSLLKRVPKLRSSLDDDVLVAAARNSDLEPMRLLLTVDMENTNLSEKVLLKAVGNKAKGHNMTHLLLTSGTTGSITEPIINKAASNTRQGLSILRVLLRRYNGRISATTLIQAAKIGQDRAHLLLQHASGIDIGSSDMRAFQLLNLETAINMVRTIFVENGEPNFVNSRILSACCRHLTGAQLSLILGRRENRLHITSSLFASALKNERHCIPVMESLRQYWEGPIPFTRGVLNRLMRLNGSYEVINYVWEHTDTGTANISIGRWGCIFTGVEGVNNVQALLDRDGGVMIIRQRDLYGADRARHASNTWNQILQWALERPRDKLHITPRAMELILRFWRKQTARTLLQQDQRQISFHEEALKIIVERFDHFDLLTVLNGMQNPLTVTEGILIAASRNSRCHREMLRTLIDRMQQTVSVTPHIIRAIARADEGSLELLMSKNDGCFEITDDVVMEVFENDRNDCKMMRTLLSQNKEKRSITSQGAVAIVGHVTVVELLLREYTIASLSNNMIVAALSNSVNPSPILEILLKQSREWTFDGTWWGSITRALSQDTFQWLHAKVSDNNVTPESFLQGALSNPRLSFQSLCHLLESVPAQETISQRLAGCSARNQTHSGHLVQFILARNDAQLIFITEDLVGGGLGTQRLGDVALKDLLCIDSNRIKVTHSGVYTILRWYDQSIVDCLIKRTGTDVHFTADLIQALILNSTHGKDIMQWLLMEEHILLSLSQLALIIESGCFNVDVLKQTLTGPSVRMTEPLFDAITGADDGYSMMDAYLNTHSIGSIRITVPAVVKMIGTPHRHNLPLLKLLLRQSRTQVYVAQPVIRAALRAFNTQKLESFIDILKLLMTRGDKIFADKGCMAELLAHKYAECLMVTICDHTLEEELIISNDMVKGLEHYDAIKVLVKRAKFQVVITEAAMCNVVARPGYAIDIRLLISRPNWKIPITEIVLCAALMKGRRGSNHMPALFQHARHVQLTSVFFKTLTEAQVTTMEPEMEYIESFLAFFKTIRLAGCIRADMVDGIVEHCSFPIVLALFDRIDDRIPFSNSTLPFLARKFNEIIIAIFLDRHGSNSLINEEVLAAAASNGEHGPDVVTILLQRSHVLPTESVLLAAATNLGQGLNVFNILLAHLSETSGNIVDTDRKNDAVALEGLLAKDVLFAGLETCFADTVTKYRSQKIYFTGVTLQDRVLRVVAMLIECGVSVVFNEDDLLRLFELYTLGPHSHFILQTHRGRLPAFTPNLIARVRLRVTKYLSYKVFRYDPLFVPAIHLAIRDIDPITFNSLIKRSERPSQELGPVGPESKSEIVDEETWIFMVWKFTDLDLSRLDPSLVDWKEVIEKAGRRGMISESVLSSVIRTKNYDMVDLCLKNYHKPLVVTQQLVDSFAGFPPRFHLEPRARPDVKSLRRLLQHGTLVHPIHSSSIERILEIFGSGIADELFKITENRLLVDESVLVSIVSTKNVKIIKSFFKRYTDHLTITPRVLIMVLQTDAPSHVEVTTNDEYGEPDETSECNPGWPESDELYDSKSSDHSSVLKPRQYWYAEPQVPNDERDAENLKMNEDTNTAYYTSAYLLEYLLRYCTYDPMGLTKDILLSAVANRECEALFTIIAKYYSLESVRITQNIAQAAASNSKRNVQLLLDWFPGKVPITEDVLIAAARNSKESYETLRLLFSCSSYRISVSKKVMIALLQNPNSCPSAFRLVFEYGGSSLLRSQEIKTSIVRNAGRGSVLQFFLELPGFSLTVTENMVRSNENDGEPLISSSLLFKDRRVRFSPASIAFVMAKGDADSTMSLLEKLATDREDHHLTENVFLHAISNEQERAWFTVHHLLPLISKFLTEKAWIAAAKNKVNGWTLMQMFADYDPTLESMTPTVLLHAARNDLLGNDILKWLLSYHPSKVRFSEGILAAISGNPSWWTGEPLTSEIYRPHIWQNGPILEVILHQAQENAKITENILIAAVKNPTHSARYLRVLLQHPTREVLNLQRVAAIAAAQESVEIKSLLSFFQHGARTNEDIVVAAMRNSQRGGDIFELLRVENLWGDFVATDKVLSAAADNAENGNDLLEDFLRSYQGVIVLQDEHIEKVANSFSLDVMRQLRIRQRFPVSNPLPVFAYSHYLFYVLHRWFVLYC</sequence>
<evidence type="ECO:0000313" key="5">
    <source>
        <dbReference type="Proteomes" id="UP000053732"/>
    </source>
</evidence>
<gene>
    <name evidence="4" type="ORF">PCAMFM013_S059g000010</name>
</gene>
<dbReference type="Proteomes" id="UP000053732">
    <property type="component" value="Unassembled WGS sequence"/>
</dbReference>